<protein>
    <recommendedName>
        <fullName evidence="4">UDP-N-acetylglucosamine transferase subunit ALG13</fullName>
        <ecNumber evidence="3">2.4.1.141</ecNumber>
    </recommendedName>
</protein>
<dbReference type="PANTHER" id="PTHR12867">
    <property type="entry name" value="GLYCOSYL TRANSFERASE-RELATED"/>
    <property type="match status" value="1"/>
</dbReference>
<gene>
    <name evidence="10" type="ORF">ETH_00029995</name>
</gene>
<dbReference type="RefSeq" id="XP_013228915.1">
    <property type="nucleotide sequence ID" value="XM_013373461.1"/>
</dbReference>
<dbReference type="GeneID" id="25255078"/>
<proteinExistence type="inferred from homology"/>
<dbReference type="SUPFAM" id="SSF53756">
    <property type="entry name" value="UDP-Glycosyltransferase/glycogen phosphorylase"/>
    <property type="match status" value="1"/>
</dbReference>
<evidence type="ECO:0000256" key="6">
    <source>
        <dbReference type="ARBA" id="ARBA00022679"/>
    </source>
</evidence>
<comment type="similarity">
    <text evidence="2">Belongs to the glycosyltransferase 28 family.</text>
</comment>
<reference evidence="10" key="1">
    <citation type="submission" date="2013-10" db="EMBL/GenBank/DDBJ databases">
        <title>Genomic analysis of the causative agents of coccidiosis in chickens.</title>
        <authorList>
            <person name="Reid A.J."/>
            <person name="Blake D."/>
            <person name="Billington K."/>
            <person name="Browne H."/>
            <person name="Dunn M."/>
            <person name="Hung S."/>
            <person name="Kawahara F."/>
            <person name="Miranda-Saavedra D."/>
            <person name="Mourier T."/>
            <person name="Nagra H."/>
            <person name="Otto T.D."/>
            <person name="Rawlings N."/>
            <person name="Sanchez A."/>
            <person name="Sanders M."/>
            <person name="Subramaniam C."/>
            <person name="Tay Y."/>
            <person name="Dear P."/>
            <person name="Doerig C."/>
            <person name="Gruber A."/>
            <person name="Parkinson J."/>
            <person name="Shirley M."/>
            <person name="Wan K.L."/>
            <person name="Berriman M."/>
            <person name="Tomley F."/>
            <person name="Pain A."/>
        </authorList>
    </citation>
    <scope>NUCLEOTIDE SEQUENCE [LARGE SCALE GENOMIC DNA]</scope>
    <source>
        <strain evidence="10">Houghton</strain>
    </source>
</reference>
<evidence type="ECO:0000256" key="2">
    <source>
        <dbReference type="ARBA" id="ARBA00006962"/>
    </source>
</evidence>
<evidence type="ECO:0000256" key="7">
    <source>
        <dbReference type="ARBA" id="ARBA00022824"/>
    </source>
</evidence>
<keyword evidence="7" id="KW-0256">Endoplasmic reticulum</keyword>
<evidence type="ECO:0000313" key="11">
    <source>
        <dbReference type="Proteomes" id="UP000030747"/>
    </source>
</evidence>
<dbReference type="PANTHER" id="PTHR12867:SF6">
    <property type="entry name" value="N-ACETYLGLUCOSAMINYLDIPHOSPHODOLICHOL N-ACETYLGLUCOSAMINYLTRANSFERASE"/>
    <property type="match status" value="1"/>
</dbReference>
<evidence type="ECO:0000256" key="3">
    <source>
        <dbReference type="ARBA" id="ARBA00012614"/>
    </source>
</evidence>
<organism evidence="10 11">
    <name type="scientific">Eimeria tenella</name>
    <name type="common">Coccidian parasite</name>
    <dbReference type="NCBI Taxonomy" id="5802"/>
    <lineage>
        <taxon>Eukaryota</taxon>
        <taxon>Sar</taxon>
        <taxon>Alveolata</taxon>
        <taxon>Apicomplexa</taxon>
        <taxon>Conoidasida</taxon>
        <taxon>Coccidia</taxon>
        <taxon>Eucoccidiorida</taxon>
        <taxon>Eimeriorina</taxon>
        <taxon>Eimeriidae</taxon>
        <taxon>Eimeria</taxon>
    </lineage>
</organism>
<accession>U6KP73</accession>
<dbReference type="GO" id="GO:0004577">
    <property type="term" value="F:N-acetylglucosaminyldiphosphodolichol N-acetylglucosaminyltransferase activity"/>
    <property type="evidence" value="ECO:0007669"/>
    <property type="project" value="UniProtKB-EC"/>
</dbReference>
<keyword evidence="5" id="KW-0328">Glycosyltransferase</keyword>
<dbReference type="AlphaFoldDB" id="U6KP73"/>
<dbReference type="Gene3D" id="3.40.50.2000">
    <property type="entry name" value="Glycogen Phosphorylase B"/>
    <property type="match status" value="1"/>
</dbReference>
<evidence type="ECO:0000313" key="10">
    <source>
        <dbReference type="EMBL" id="CDJ38077.1"/>
    </source>
</evidence>
<feature type="domain" description="Glycosyl transferase family 28 C-terminal" evidence="9">
    <location>
        <begin position="48"/>
        <end position="199"/>
    </location>
</feature>
<dbReference type="VEuPathDB" id="ToxoDB:ETH2_0600800"/>
<dbReference type="InterPro" id="IPR007235">
    <property type="entry name" value="Glyco_trans_28_C"/>
</dbReference>
<evidence type="ECO:0000256" key="1">
    <source>
        <dbReference type="ARBA" id="ARBA00004240"/>
    </source>
</evidence>
<dbReference type="EC" id="2.4.1.141" evidence="3"/>
<dbReference type="OMA" id="KMYSEAT"/>
<dbReference type="GO" id="GO:0006488">
    <property type="term" value="P:dolichol-linked oligosaccharide biosynthetic process"/>
    <property type="evidence" value="ECO:0007669"/>
    <property type="project" value="InterPro"/>
</dbReference>
<keyword evidence="6" id="KW-0808">Transferase</keyword>
<dbReference type="Proteomes" id="UP000030747">
    <property type="component" value="Unassembled WGS sequence"/>
</dbReference>
<evidence type="ECO:0000259" key="9">
    <source>
        <dbReference type="Pfam" id="PF04101"/>
    </source>
</evidence>
<sequence length="278" mass="30034">MLGPSAGSPAGETTNGSPGASTTAAAAAVCGEASKASENLRVKGGLHVLVTVGTTSFDDLVKAVDSDAFLDVLKSLGKVSLTVQLGRGQYMPFGISAEDPDLTGVGVWAHRQGLQCVRVVRYIHGLSLLLPSFDLVVSHCGAGTLLGALRASRRVVACVNQNLQQNHQLELASVLAGANHCVAVFDLKVLPQKTVEAWRRPFYTEAREVIAAVAEEEERASKERQQHERPLLPLPSPNVHRFVEIMNEEIEEGMETEETVEVPYKMYSEATQVNRDEY</sequence>
<keyword evidence="11" id="KW-1185">Reference proteome</keyword>
<dbReference type="EMBL" id="HG673812">
    <property type="protein sequence ID" value="CDJ38077.1"/>
    <property type="molecule type" value="Genomic_DNA"/>
</dbReference>
<evidence type="ECO:0000256" key="5">
    <source>
        <dbReference type="ARBA" id="ARBA00022676"/>
    </source>
</evidence>
<evidence type="ECO:0000256" key="4">
    <source>
        <dbReference type="ARBA" id="ARBA00017468"/>
    </source>
</evidence>
<dbReference type="OrthoDB" id="20273at2759"/>
<dbReference type="GO" id="GO:0005783">
    <property type="term" value="C:endoplasmic reticulum"/>
    <property type="evidence" value="ECO:0007669"/>
    <property type="project" value="UniProtKB-SubCell"/>
</dbReference>
<dbReference type="VEuPathDB" id="ToxoDB:ETH_00029995"/>
<dbReference type="InterPro" id="IPR039042">
    <property type="entry name" value="Alg13-like"/>
</dbReference>
<reference evidence="10" key="2">
    <citation type="submission" date="2013-10" db="EMBL/GenBank/DDBJ databases">
        <authorList>
            <person name="Aslett M."/>
        </authorList>
    </citation>
    <scope>NUCLEOTIDE SEQUENCE [LARGE SCALE GENOMIC DNA]</scope>
    <source>
        <strain evidence="10">Houghton</strain>
    </source>
</reference>
<evidence type="ECO:0000256" key="8">
    <source>
        <dbReference type="SAM" id="MobiDB-lite"/>
    </source>
</evidence>
<comment type="subcellular location">
    <subcellularLocation>
        <location evidence="1">Endoplasmic reticulum</location>
    </subcellularLocation>
</comment>
<dbReference type="Pfam" id="PF04101">
    <property type="entry name" value="Glyco_tran_28_C"/>
    <property type="match status" value="1"/>
</dbReference>
<feature type="region of interest" description="Disordered" evidence="8">
    <location>
        <begin position="1"/>
        <end position="21"/>
    </location>
</feature>
<name>U6KP73_EIMTE</name>